<dbReference type="SUPFAM" id="SSF63829">
    <property type="entry name" value="Calcium-dependent phosphotriesterase"/>
    <property type="match status" value="1"/>
</dbReference>
<name>A0A2M7QBU0_9BACT</name>
<dbReference type="InterPro" id="IPR011042">
    <property type="entry name" value="6-blade_b-propeller_TolB-like"/>
</dbReference>
<feature type="compositionally biased region" description="Basic and acidic residues" evidence="1">
    <location>
        <begin position="376"/>
        <end position="389"/>
    </location>
</feature>
<keyword evidence="2" id="KW-0472">Membrane</keyword>
<protein>
    <recommendedName>
        <fullName evidence="5">PPM-type phosphatase domain-containing protein</fullName>
    </recommendedName>
</protein>
<organism evidence="3 4">
    <name type="scientific">Candidatus Uhrbacteria bacterium CG_4_10_14_0_8_um_filter_58_22</name>
    <dbReference type="NCBI Taxonomy" id="1975029"/>
    <lineage>
        <taxon>Bacteria</taxon>
        <taxon>Candidatus Uhriibacteriota</taxon>
    </lineage>
</organism>
<keyword evidence="2" id="KW-1133">Transmembrane helix</keyword>
<feature type="transmembrane region" description="Helical" evidence="2">
    <location>
        <begin position="428"/>
        <end position="448"/>
    </location>
</feature>
<keyword evidence="2" id="KW-0812">Transmembrane</keyword>
<feature type="region of interest" description="Disordered" evidence="1">
    <location>
        <begin position="342"/>
        <end position="406"/>
    </location>
</feature>
<proteinExistence type="predicted"/>
<evidence type="ECO:0000313" key="4">
    <source>
        <dbReference type="Proteomes" id="UP000230973"/>
    </source>
</evidence>
<dbReference type="EMBL" id="PFLC01000011">
    <property type="protein sequence ID" value="PIY63241.1"/>
    <property type="molecule type" value="Genomic_DNA"/>
</dbReference>
<reference evidence="4" key="1">
    <citation type="submission" date="2017-09" db="EMBL/GenBank/DDBJ databases">
        <title>Depth-based differentiation of microbial function through sediment-hosted aquifers and enrichment of novel symbionts in the deep terrestrial subsurface.</title>
        <authorList>
            <person name="Probst A.J."/>
            <person name="Ladd B."/>
            <person name="Jarett J.K."/>
            <person name="Geller-Mcgrath D.E."/>
            <person name="Sieber C.M.K."/>
            <person name="Emerson J.B."/>
            <person name="Anantharaman K."/>
            <person name="Thomas B.C."/>
            <person name="Malmstrom R."/>
            <person name="Stieglmeier M."/>
            <person name="Klingl A."/>
            <person name="Woyke T."/>
            <person name="Ryan C.M."/>
            <person name="Banfield J.F."/>
        </authorList>
    </citation>
    <scope>NUCLEOTIDE SEQUENCE [LARGE SCALE GENOMIC DNA]</scope>
</reference>
<dbReference type="Gene3D" id="2.120.10.30">
    <property type="entry name" value="TolB, C-terminal domain"/>
    <property type="match status" value="1"/>
</dbReference>
<accession>A0A2M7QBU0</accession>
<dbReference type="AlphaFoldDB" id="A0A2M7QBU0"/>
<evidence type="ECO:0008006" key="5">
    <source>
        <dbReference type="Google" id="ProtNLM"/>
    </source>
</evidence>
<sequence>MQVKIDPGMFQQPNVLSKLTPWRTKGPETYVRTLTLKIPSAAVDRFGDVQGLISAVLDVRTGDVLSANIEETFADAAERVFNSLPVNSTLERTFETVIHRVNTMLSRLLGDGGLQLAPGDIKGAIVAQHGQEVAAAVWGQPSLQLFRQTAAGGSNIFNVLKTEAESPTAPLTAGLVGFTNLISGPIGPRDRMLVANRDLVELLGKMETLEIMSAARTDLVTSMLRDALLGRYDDLDLALLLLDGATATESVSPAGATSRIVPRPVEPTTNFSMKSSRVPVSRAEQSIKLLQSIKSGLVVLAKTSAVWARRAVVVAKKVGRVTAARSIKTAATLKEYSKEKIERLKEKSGGKSRPTAPVSNSRDNKPSGTNKTSGTFEDRSDDSASKQDSKPTAARSLSSVGDGGSDDGGRFGPAFTAWRSLNRRSKNLLAAAAVLLAIVAISLLFIVWRRQTEQSTASLDKRMAVIRQQIDSAEASLIYRDEDRARRLLDEAMAAISELPDGSSDTTETKDSLLEEIRIKFSDLRRAVSLDAPEVISTISIDGSPVDLRLVLGGGDGRLWSVSSDGQVFAVATDGSAEPVYSPEAGSTPIFLLPKSDGAMIGYADGQAVAVTTGGKVTEQKISDGDFDVSVDRAATFGSRLYLLDSTHNHILKLASNNNGFGSPEVYVKDGTDLSQAISIAIDGYVFVLSSDGKVIRLLSGKATDFTVGETDPPLLAPRLLRTPSDRDDLYVLTDGRVVRFDKGNGQLTKQYESPDLAAVTDFLVDQAKRQILAVSGNRILRFTWKEQ</sequence>
<dbReference type="Proteomes" id="UP000230973">
    <property type="component" value="Unassembled WGS sequence"/>
</dbReference>
<gene>
    <name evidence="3" type="ORF">COY93_00985</name>
</gene>
<evidence type="ECO:0000256" key="2">
    <source>
        <dbReference type="SAM" id="Phobius"/>
    </source>
</evidence>
<evidence type="ECO:0000256" key="1">
    <source>
        <dbReference type="SAM" id="MobiDB-lite"/>
    </source>
</evidence>
<feature type="compositionally biased region" description="Polar residues" evidence="1">
    <location>
        <begin position="357"/>
        <end position="375"/>
    </location>
</feature>
<comment type="caution">
    <text evidence="3">The sequence shown here is derived from an EMBL/GenBank/DDBJ whole genome shotgun (WGS) entry which is preliminary data.</text>
</comment>
<evidence type="ECO:0000313" key="3">
    <source>
        <dbReference type="EMBL" id="PIY63241.1"/>
    </source>
</evidence>